<reference evidence="2" key="1">
    <citation type="submission" date="2022-10" db="EMBL/GenBank/DDBJ databases">
        <title>Hoeflea sp. G2-23, isolated from marine algae.</title>
        <authorList>
            <person name="Kristyanto S."/>
            <person name="Kim J.M."/>
            <person name="Jeon C.O."/>
        </authorList>
    </citation>
    <scope>NUCLEOTIDE SEQUENCE</scope>
    <source>
        <strain evidence="2">G2-23</strain>
    </source>
</reference>
<sequence length="119" mass="13380">MTEFSAIHSLNELIEQSDLLKRYPWLSAKLLSRWVNGEKIRRYTPRQNQHVYVEADILQAIEREMGSCEETKAPLSSEDNGSASKTEGPAGTGAGTLTEAERLYAEASKRRLLKKQKNG</sequence>
<dbReference type="EMBL" id="JAOVZR010000001">
    <property type="protein sequence ID" value="MCY0147045.1"/>
    <property type="molecule type" value="Genomic_DNA"/>
</dbReference>
<evidence type="ECO:0000313" key="3">
    <source>
        <dbReference type="Proteomes" id="UP001073227"/>
    </source>
</evidence>
<evidence type="ECO:0000313" key="2">
    <source>
        <dbReference type="EMBL" id="MCY0147045.1"/>
    </source>
</evidence>
<dbReference type="Proteomes" id="UP001073227">
    <property type="component" value="Unassembled WGS sequence"/>
</dbReference>
<gene>
    <name evidence="2" type="ORF">OEG84_04750</name>
</gene>
<comment type="caution">
    <text evidence="2">The sequence shown here is derived from an EMBL/GenBank/DDBJ whole genome shotgun (WGS) entry which is preliminary data.</text>
</comment>
<proteinExistence type="predicted"/>
<accession>A0ABT3Z5J1</accession>
<protein>
    <recommendedName>
        <fullName evidence="4">DUF4224 domain-containing protein</fullName>
    </recommendedName>
</protein>
<evidence type="ECO:0008006" key="4">
    <source>
        <dbReference type="Google" id="ProtNLM"/>
    </source>
</evidence>
<keyword evidence="3" id="KW-1185">Reference proteome</keyword>
<dbReference type="RefSeq" id="WP_267652666.1">
    <property type="nucleotide sequence ID" value="NZ_JAOVZR010000001.1"/>
</dbReference>
<feature type="region of interest" description="Disordered" evidence="1">
    <location>
        <begin position="68"/>
        <end position="100"/>
    </location>
</feature>
<organism evidence="2 3">
    <name type="scientific">Hoeflea algicola</name>
    <dbReference type="NCBI Taxonomy" id="2983763"/>
    <lineage>
        <taxon>Bacteria</taxon>
        <taxon>Pseudomonadati</taxon>
        <taxon>Pseudomonadota</taxon>
        <taxon>Alphaproteobacteria</taxon>
        <taxon>Hyphomicrobiales</taxon>
        <taxon>Rhizobiaceae</taxon>
        <taxon>Hoeflea</taxon>
    </lineage>
</organism>
<evidence type="ECO:0000256" key="1">
    <source>
        <dbReference type="SAM" id="MobiDB-lite"/>
    </source>
</evidence>
<name>A0ABT3Z5J1_9HYPH</name>